<sequence length="334" mass="35834">MYSFIRPLLFKADPEKSHYLALHSLNYAYRLGVLPKVSPQTHPVQLMGLTLPNPVGLAAGLDKNGEYIDALAALGFGFIEVGTVTPRPQSGNPQPRLFRLPEHKAIINRMGFNNHGIDAMIRNITQSRYQGILGINIGKNADTPIERAADDYLICLEKAYPHASYITVNISSPNTKNLRDLQGGNELAALLGKLKDKQQQLAAAAGHYVPLAVKIAPDLEDNQIADIAEVAVQTEMDAVIATNTTIDKTILGAHPLAQEQGGLSGEPVREKSNRVLAQLAHDLAGKLPIIGVGGIGSGEDAVEKMRLGATAVQLYSGLIYQGPDLVKACLKACV</sequence>
<feature type="binding site" evidence="13">
    <location>
        <begin position="243"/>
        <end position="244"/>
    </location>
    <ligand>
        <name>substrate</name>
    </ligand>
</feature>
<dbReference type="OrthoDB" id="9802377at2"/>
<feature type="binding site" evidence="13">
    <location>
        <position position="242"/>
    </location>
    <ligand>
        <name>FMN</name>
        <dbReference type="ChEBI" id="CHEBI:58210"/>
    </ligand>
</feature>
<keyword evidence="7 13" id="KW-0285">Flavoprotein</keyword>
<dbReference type="HAMAP" id="MF_00225">
    <property type="entry name" value="DHO_dh_type2"/>
    <property type="match status" value="1"/>
</dbReference>
<feature type="binding site" evidence="13">
    <location>
        <position position="83"/>
    </location>
    <ligand>
        <name>FMN</name>
        <dbReference type="ChEBI" id="CHEBI:58210"/>
    </ligand>
</feature>
<dbReference type="InterPro" id="IPR001295">
    <property type="entry name" value="Dihydroorotate_DH_CS"/>
</dbReference>
<dbReference type="NCBIfam" id="NF003652">
    <property type="entry name" value="PRK05286.2-5"/>
    <property type="match status" value="1"/>
</dbReference>
<gene>
    <name evidence="13" type="primary">pyrD</name>
    <name evidence="15" type="ORF">D0T92_01940</name>
</gene>
<dbReference type="PROSITE" id="PS00911">
    <property type="entry name" value="DHODEHASE_1"/>
    <property type="match status" value="1"/>
</dbReference>
<feature type="binding site" evidence="13">
    <location>
        <begin position="59"/>
        <end position="63"/>
    </location>
    <ligand>
        <name>FMN</name>
        <dbReference type="ChEBI" id="CHEBI:58210"/>
    </ligand>
</feature>
<comment type="catalytic activity">
    <reaction evidence="12 13">
        <text>(S)-dihydroorotate + a quinone = orotate + a quinol</text>
        <dbReference type="Rhea" id="RHEA:30187"/>
        <dbReference type="ChEBI" id="CHEBI:24646"/>
        <dbReference type="ChEBI" id="CHEBI:30839"/>
        <dbReference type="ChEBI" id="CHEBI:30864"/>
        <dbReference type="ChEBI" id="CHEBI:132124"/>
        <dbReference type="EC" id="1.3.5.2"/>
    </reaction>
</comment>
<reference evidence="15 16" key="1">
    <citation type="submission" date="2018-08" db="EMBL/GenBank/DDBJ databases">
        <title>Neisseria zalophi ATCC BAA-2455 complete genome.</title>
        <authorList>
            <person name="Veseli I.A."/>
            <person name="Buttler R."/>
            <person name="Mascarenhas dos Santos A.C."/>
            <person name="Pombert J.-F."/>
        </authorList>
    </citation>
    <scope>NUCLEOTIDE SEQUENCE [LARGE SCALE GENOMIC DNA]</scope>
    <source>
        <strain evidence="15 16">ATCC BAA-2455</strain>
    </source>
</reference>
<evidence type="ECO:0000256" key="11">
    <source>
        <dbReference type="ARBA" id="ARBA00023136"/>
    </source>
</evidence>
<evidence type="ECO:0000256" key="3">
    <source>
        <dbReference type="ARBA" id="ARBA00005161"/>
    </source>
</evidence>
<keyword evidence="6 13" id="KW-1003">Cell membrane</keyword>
<dbReference type="AlphaFoldDB" id="A0A5J6PXD0"/>
<keyword evidence="16" id="KW-1185">Reference proteome</keyword>
<keyword evidence="11 13" id="KW-0472">Membrane</keyword>
<dbReference type="InterPro" id="IPR005719">
    <property type="entry name" value="Dihydroorotate_DH_2"/>
</dbReference>
<evidence type="ECO:0000313" key="16">
    <source>
        <dbReference type="Proteomes" id="UP000325713"/>
    </source>
</evidence>
<dbReference type="EC" id="1.3.5.2" evidence="13"/>
<evidence type="ECO:0000256" key="4">
    <source>
        <dbReference type="ARBA" id="ARBA00005359"/>
    </source>
</evidence>
<dbReference type="NCBIfam" id="NF003644">
    <property type="entry name" value="PRK05286.1-1"/>
    <property type="match status" value="1"/>
</dbReference>
<keyword evidence="8 13" id="KW-0288">FMN</keyword>
<dbReference type="GO" id="GO:0005886">
    <property type="term" value="C:plasma membrane"/>
    <property type="evidence" value="ECO:0007669"/>
    <property type="project" value="UniProtKB-SubCell"/>
</dbReference>
<evidence type="ECO:0000256" key="6">
    <source>
        <dbReference type="ARBA" id="ARBA00022475"/>
    </source>
</evidence>
<evidence type="ECO:0000256" key="2">
    <source>
        <dbReference type="ARBA" id="ARBA00004202"/>
    </source>
</evidence>
<comment type="subunit">
    <text evidence="5 13">Monomer.</text>
</comment>
<feature type="binding site" evidence="13">
    <location>
        <begin position="108"/>
        <end position="112"/>
    </location>
    <ligand>
        <name>substrate</name>
    </ligand>
</feature>
<evidence type="ECO:0000256" key="1">
    <source>
        <dbReference type="ARBA" id="ARBA00003125"/>
    </source>
</evidence>
<dbReference type="Proteomes" id="UP000325713">
    <property type="component" value="Chromosome"/>
</dbReference>
<dbReference type="InterPro" id="IPR005720">
    <property type="entry name" value="Dihydroorotate_DH_cat"/>
</dbReference>
<proteinExistence type="inferred from homology"/>
<dbReference type="Pfam" id="PF01180">
    <property type="entry name" value="DHO_dh"/>
    <property type="match status" value="1"/>
</dbReference>
<dbReference type="KEGG" id="nzl:D0T92_01940"/>
<dbReference type="PANTHER" id="PTHR48109">
    <property type="entry name" value="DIHYDROOROTATE DEHYDROGENASE (QUINONE), MITOCHONDRIAL-RELATED"/>
    <property type="match status" value="1"/>
</dbReference>
<dbReference type="GO" id="GO:0044205">
    <property type="term" value="P:'de novo' UMP biosynthetic process"/>
    <property type="evidence" value="ECO:0007669"/>
    <property type="project" value="UniProtKB-UniRule"/>
</dbReference>
<feature type="active site" description="Nucleophile" evidence="13">
    <location>
        <position position="172"/>
    </location>
</feature>
<feature type="domain" description="Dihydroorotate dehydrogenase catalytic" evidence="14">
    <location>
        <begin position="44"/>
        <end position="328"/>
    </location>
</feature>
<feature type="binding site" evidence="13">
    <location>
        <position position="136"/>
    </location>
    <ligand>
        <name>FMN</name>
        <dbReference type="ChEBI" id="CHEBI:58210"/>
    </ligand>
</feature>
<feature type="binding site" evidence="13">
    <location>
        <position position="169"/>
    </location>
    <ligand>
        <name>FMN</name>
        <dbReference type="ChEBI" id="CHEBI:58210"/>
    </ligand>
</feature>
<comment type="subcellular location">
    <subcellularLocation>
        <location evidence="2 13">Cell membrane</location>
        <topology evidence="2 13">Peripheral membrane protein</topology>
    </subcellularLocation>
</comment>
<dbReference type="InterPro" id="IPR013785">
    <property type="entry name" value="Aldolase_TIM"/>
</dbReference>
<dbReference type="PIRSF" id="PIRSF000164">
    <property type="entry name" value="DHO_oxidase"/>
    <property type="match status" value="1"/>
</dbReference>
<dbReference type="Gene3D" id="3.20.20.70">
    <property type="entry name" value="Aldolase class I"/>
    <property type="match status" value="1"/>
</dbReference>
<keyword evidence="10 13" id="KW-0560">Oxidoreductase</keyword>
<evidence type="ECO:0000256" key="7">
    <source>
        <dbReference type="ARBA" id="ARBA00022630"/>
    </source>
</evidence>
<feature type="binding site" evidence="13">
    <location>
        <begin position="315"/>
        <end position="316"/>
    </location>
    <ligand>
        <name>FMN</name>
        <dbReference type="ChEBI" id="CHEBI:58210"/>
    </ligand>
</feature>
<comment type="pathway">
    <text evidence="3 13">Pyrimidine metabolism; UMP biosynthesis via de novo pathway; orotate from (S)-dihydroorotate (quinone route): step 1/1.</text>
</comment>
<dbReference type="InterPro" id="IPR012135">
    <property type="entry name" value="Dihydroorotate_DH_1_2"/>
</dbReference>
<evidence type="ECO:0000256" key="10">
    <source>
        <dbReference type="ARBA" id="ARBA00023002"/>
    </source>
</evidence>
<dbReference type="GO" id="GO:0005737">
    <property type="term" value="C:cytoplasm"/>
    <property type="evidence" value="ECO:0007669"/>
    <property type="project" value="InterPro"/>
</dbReference>
<dbReference type="PANTHER" id="PTHR48109:SF4">
    <property type="entry name" value="DIHYDROOROTATE DEHYDROGENASE (QUINONE), MITOCHONDRIAL"/>
    <property type="match status" value="1"/>
</dbReference>
<dbReference type="CDD" id="cd04738">
    <property type="entry name" value="DHOD_2_like"/>
    <property type="match status" value="1"/>
</dbReference>
<evidence type="ECO:0000259" key="14">
    <source>
        <dbReference type="Pfam" id="PF01180"/>
    </source>
</evidence>
<evidence type="ECO:0000256" key="13">
    <source>
        <dbReference type="HAMAP-Rule" id="MF_00225"/>
    </source>
</evidence>
<dbReference type="EMBL" id="CP031700">
    <property type="protein sequence ID" value="QEY25420.1"/>
    <property type="molecule type" value="Genomic_DNA"/>
</dbReference>
<evidence type="ECO:0000256" key="12">
    <source>
        <dbReference type="ARBA" id="ARBA00048639"/>
    </source>
</evidence>
<comment type="cofactor">
    <cofactor evidence="13">
        <name>FMN</name>
        <dbReference type="ChEBI" id="CHEBI:58210"/>
    </cofactor>
    <text evidence="13">Binds 1 FMN per subunit.</text>
</comment>
<feature type="binding site" evidence="13">
    <location>
        <position position="294"/>
    </location>
    <ligand>
        <name>FMN</name>
        <dbReference type="ChEBI" id="CHEBI:58210"/>
    </ligand>
</feature>
<feature type="binding site" evidence="13">
    <location>
        <position position="214"/>
    </location>
    <ligand>
        <name>FMN</name>
        <dbReference type="ChEBI" id="CHEBI:58210"/>
    </ligand>
</feature>
<evidence type="ECO:0000256" key="5">
    <source>
        <dbReference type="ARBA" id="ARBA00011245"/>
    </source>
</evidence>
<dbReference type="InterPro" id="IPR050074">
    <property type="entry name" value="DHO_dehydrogenase"/>
</dbReference>
<evidence type="ECO:0000256" key="8">
    <source>
        <dbReference type="ARBA" id="ARBA00022643"/>
    </source>
</evidence>
<dbReference type="SUPFAM" id="SSF51395">
    <property type="entry name" value="FMN-linked oxidoreductases"/>
    <property type="match status" value="1"/>
</dbReference>
<feature type="binding site" evidence="13">
    <location>
        <position position="174"/>
    </location>
    <ligand>
        <name>substrate</name>
    </ligand>
</feature>
<evidence type="ECO:0000313" key="15">
    <source>
        <dbReference type="EMBL" id="QEY25420.1"/>
    </source>
</evidence>
<dbReference type="GO" id="GO:0106430">
    <property type="term" value="F:dihydroorotate dehydrogenase (quinone) activity"/>
    <property type="evidence" value="ECO:0007669"/>
    <property type="project" value="UniProtKB-EC"/>
</dbReference>
<evidence type="ECO:0000256" key="9">
    <source>
        <dbReference type="ARBA" id="ARBA00022975"/>
    </source>
</evidence>
<dbReference type="NCBIfam" id="NF003645">
    <property type="entry name" value="PRK05286.1-2"/>
    <property type="match status" value="1"/>
</dbReference>
<feature type="binding site" evidence="13">
    <location>
        <position position="169"/>
    </location>
    <ligand>
        <name>substrate</name>
    </ligand>
</feature>
<feature type="binding site" evidence="13">
    <location>
        <position position="265"/>
    </location>
    <ligand>
        <name>FMN</name>
        <dbReference type="ChEBI" id="CHEBI:58210"/>
    </ligand>
</feature>
<accession>A0A5J6PXD0</accession>
<comment type="similarity">
    <text evidence="4 13">Belongs to the dihydroorotate dehydrogenase family. Type 2 subfamily.</text>
</comment>
<protein>
    <recommendedName>
        <fullName evidence="13">Dihydroorotate dehydrogenase (quinone)</fullName>
        <ecNumber evidence="13">1.3.5.2</ecNumber>
    </recommendedName>
    <alternativeName>
        <fullName evidence="13">DHOdehase</fullName>
        <shortName evidence="13">DHOD</shortName>
        <shortName evidence="13">DHODase</shortName>
    </alternativeName>
    <alternativeName>
        <fullName evidence="13">Dihydroorotate oxidase</fullName>
    </alternativeName>
</protein>
<dbReference type="GO" id="GO:0006207">
    <property type="term" value="P:'de novo' pyrimidine nucleobase biosynthetic process"/>
    <property type="evidence" value="ECO:0007669"/>
    <property type="project" value="UniProtKB-UniRule"/>
</dbReference>
<organism evidence="15 16">
    <name type="scientific">Neisseria zalophi</name>
    <dbReference type="NCBI Taxonomy" id="640030"/>
    <lineage>
        <taxon>Bacteria</taxon>
        <taxon>Pseudomonadati</taxon>
        <taxon>Pseudomonadota</taxon>
        <taxon>Betaproteobacteria</taxon>
        <taxon>Neisseriales</taxon>
        <taxon>Neisseriaceae</taxon>
        <taxon>Neisseria</taxon>
    </lineage>
</organism>
<dbReference type="NCBIfam" id="TIGR01036">
    <property type="entry name" value="pyrD_sub2"/>
    <property type="match status" value="1"/>
</dbReference>
<dbReference type="FunFam" id="3.20.20.70:FF:000028">
    <property type="entry name" value="Dihydroorotate dehydrogenase (quinone)"/>
    <property type="match status" value="1"/>
</dbReference>
<dbReference type="NCBIfam" id="NF003646">
    <property type="entry name" value="PRK05286.1-4"/>
    <property type="match status" value="1"/>
</dbReference>
<dbReference type="UniPathway" id="UPA00070">
    <property type="reaction ID" value="UER00946"/>
</dbReference>
<name>A0A5J6PXD0_9NEIS</name>
<feature type="binding site" evidence="13">
    <location>
        <position position="63"/>
    </location>
    <ligand>
        <name>substrate</name>
    </ligand>
</feature>
<keyword evidence="9 13" id="KW-0665">Pyrimidine biosynthesis</keyword>
<comment type="function">
    <text evidence="1 13">Catalyzes the conversion of dihydroorotate to orotate with quinone as electron acceptor.</text>
</comment>
<dbReference type="RefSeq" id="WP_151052935.1">
    <property type="nucleotide sequence ID" value="NZ_CP031700.1"/>
</dbReference>